<accession>A0A6M2DJ65</accession>
<dbReference type="SUPFAM" id="SSF48452">
    <property type="entry name" value="TPR-like"/>
    <property type="match status" value="1"/>
</dbReference>
<name>A0A6M2DJ65_XENCH</name>
<dbReference type="InterPro" id="IPR011990">
    <property type="entry name" value="TPR-like_helical_dom_sf"/>
</dbReference>
<dbReference type="InterPro" id="IPR019183">
    <property type="entry name" value="NAA25_NatB_aux_su"/>
</dbReference>
<dbReference type="Gene3D" id="1.25.40.1040">
    <property type="match status" value="1"/>
</dbReference>
<dbReference type="GO" id="GO:0031416">
    <property type="term" value="C:NatB complex"/>
    <property type="evidence" value="ECO:0007669"/>
    <property type="project" value="TreeGrafter"/>
</dbReference>
<evidence type="ECO:0000256" key="1">
    <source>
        <dbReference type="ARBA" id="ARBA00006298"/>
    </source>
</evidence>
<dbReference type="AlphaFoldDB" id="A0A6M2DJ65"/>
<comment type="similarity">
    <text evidence="1">Belongs to the MDM20/NAA25 family.</text>
</comment>
<dbReference type="EMBL" id="GIIL01002004">
    <property type="protein sequence ID" value="NOV45730.1"/>
    <property type="molecule type" value="Transcribed_RNA"/>
</dbReference>
<dbReference type="PANTHER" id="PTHR22767:SF3">
    <property type="entry name" value="N-ALPHA-ACETYLTRANSFERASE 25, NATB AUXILIARY SUBUNIT"/>
    <property type="match status" value="1"/>
</dbReference>
<sequence>MSRSQHVHDASSIVIERRLRPIYDSLDFGNYKKALQEVEKVLKKSPTVQCARALKALALIRLGKDSDAEGLLRTLLNEKPSDESTLQVMTICYRELNQGDNICIAYDNAVKQCPGNEELLSHLFMAYARVLDFKAQQNTALALYKLKPKNPYYFWAVMSVVLQATRGPEKDDSSKKALLLALSERMISKMINENKIEAEQECQLFLIILELQEKYREALEFIDGPICINYATENTPRQRIFLMKKLNMWPELQSFCEENLRKNMDNWEMYLDYFYSTFKLNTDFNPSISNESENTMKMLNNYFELKVTTQKCLNFLVSLIEAAEGTKIRGPYLARLELFRMLFQNGFRDEELEEEYIKLIVDYYRRFGERACCTGDLRASIAVIPFGYIEQEDQSNSKFNTKYLSKLLIDEMGSNSSVLPQCKEDMLRHISLIQLSRLCGCHFILNSDHMDALFTALTLHYEHGYANYGQDLLITDFGPSDAYALVAAHLMFDLAKKVKSSTPLIKALSLLNYVLSKSPSNFHIKLLCLQIYHLLGCSFGASEIYELLEIKHLQLDSMGYLHCEPFSLCGVPSHVQKLYESTLNFFTTSYRDSIEHLILSFKFGSFSKLFEFLDFRQRLSGSLHYITITINKMLLDFVRHSMCQSDINAILRNMPSIIDDEKIDWNISCDNRDFNVIVDWEPHTTLLFDESHSETETNDETLLQKLTFERNLDSTRLRSQLLKIITVVAELTAENINDKNAKIESLLRARNIFQAMFTDIRSKNYSKLEMNKLSAPMPSRLHSMLELPYEQAFSDIALYVAWMAGSAIDTAINPSTWKWPEELTTHLDDVVEQQNACNDPFWSHRSVKETIVGGIEILVLSTLCCGICWELKKVPENKLKKSRKKSANVINSSPHPVADLVLCLKRSLECVAASLDKWICPKVSQNITDKMAGLSLNESKLLKNTKLTEDFSLFVKEYQILIKDNIKYLNKLNVQ</sequence>
<evidence type="ECO:0000256" key="2">
    <source>
        <dbReference type="ARBA" id="ARBA00022803"/>
    </source>
</evidence>
<keyword evidence="2" id="KW-0802">TPR repeat</keyword>
<organism evidence="4">
    <name type="scientific">Xenopsylla cheopis</name>
    <name type="common">Oriental rat flea</name>
    <name type="synonym">Pulex cheopis</name>
    <dbReference type="NCBI Taxonomy" id="163159"/>
    <lineage>
        <taxon>Eukaryota</taxon>
        <taxon>Metazoa</taxon>
        <taxon>Ecdysozoa</taxon>
        <taxon>Arthropoda</taxon>
        <taxon>Hexapoda</taxon>
        <taxon>Insecta</taxon>
        <taxon>Pterygota</taxon>
        <taxon>Neoptera</taxon>
        <taxon>Endopterygota</taxon>
        <taxon>Siphonaptera</taxon>
        <taxon>Pulicidae</taxon>
        <taxon>Xenopsyllinae</taxon>
        <taxon>Xenopsylla</taxon>
    </lineage>
</organism>
<dbReference type="PANTHER" id="PTHR22767">
    <property type="entry name" value="N-TERMINAL ACETYLTRANSFERASE-RELATED"/>
    <property type="match status" value="1"/>
</dbReference>
<dbReference type="Pfam" id="PF09797">
    <property type="entry name" value="NatB_MDM20"/>
    <property type="match status" value="1"/>
</dbReference>
<evidence type="ECO:0000313" key="4">
    <source>
        <dbReference type="EMBL" id="NOV45730.1"/>
    </source>
</evidence>
<proteinExistence type="inferred from homology"/>
<reference evidence="4" key="1">
    <citation type="submission" date="2020-03" db="EMBL/GenBank/DDBJ databases">
        <title>Transcriptomic Profiling of the Digestive Tract of the Rat Flea, Xenopsylla cheopis, Following Blood Feeding and Infection with Yersinia pestis.</title>
        <authorList>
            <person name="Bland D.M."/>
            <person name="Martens C.A."/>
            <person name="Virtaneva K."/>
            <person name="Kanakabandi K."/>
            <person name="Long D."/>
            <person name="Rosenke R."/>
            <person name="Saturday G.A."/>
            <person name="Hoyt F.H."/>
            <person name="Bruno D.P."/>
            <person name="Ribeiro J.M.C."/>
            <person name="Hinnebusch J."/>
        </authorList>
    </citation>
    <scope>NUCLEOTIDE SEQUENCE</scope>
</reference>
<protein>
    <recommendedName>
        <fullName evidence="3">N-terminal acetyltransferase B complex subunit MDM20 homolog</fullName>
    </recommendedName>
</protein>
<dbReference type="Pfam" id="PF14559">
    <property type="entry name" value="TPR_19"/>
    <property type="match status" value="1"/>
</dbReference>
<evidence type="ECO:0000256" key="3">
    <source>
        <dbReference type="ARBA" id="ARBA00029872"/>
    </source>
</evidence>